<evidence type="ECO:0000313" key="4">
    <source>
        <dbReference type="Proteomes" id="UP001303046"/>
    </source>
</evidence>
<dbReference type="Pfam" id="PF00326">
    <property type="entry name" value="Peptidase_S9"/>
    <property type="match status" value="1"/>
</dbReference>
<protein>
    <recommendedName>
        <fullName evidence="2">Peptidase S9 prolyl oligopeptidase catalytic domain-containing protein</fullName>
    </recommendedName>
</protein>
<dbReference type="InterPro" id="IPR001375">
    <property type="entry name" value="Peptidase_S9_cat"/>
</dbReference>
<sequence>MYFGEEDRQFLISRSPLFFAERVTKPLMILQGANDPRVKQQESDQFVAALQKNNIPVSYILYPDEGHGFSKANNQLSGFGFIEKFLHSCLGGEYEPFVLGQYNSSAIIKSDGFPTTIESRPPTTATIESTPPYPTKAINTQHGRPFFPLILLFLLPHP</sequence>
<name>A0ABR1D3F3_NECAM</name>
<evidence type="ECO:0000256" key="1">
    <source>
        <dbReference type="ARBA" id="ARBA00022801"/>
    </source>
</evidence>
<feature type="domain" description="Peptidase S9 prolyl oligopeptidase catalytic" evidence="2">
    <location>
        <begin position="13"/>
        <end position="92"/>
    </location>
</feature>
<dbReference type="Proteomes" id="UP001303046">
    <property type="component" value="Unassembled WGS sequence"/>
</dbReference>
<organism evidence="3 4">
    <name type="scientific">Necator americanus</name>
    <name type="common">Human hookworm</name>
    <dbReference type="NCBI Taxonomy" id="51031"/>
    <lineage>
        <taxon>Eukaryota</taxon>
        <taxon>Metazoa</taxon>
        <taxon>Ecdysozoa</taxon>
        <taxon>Nematoda</taxon>
        <taxon>Chromadorea</taxon>
        <taxon>Rhabditida</taxon>
        <taxon>Rhabditina</taxon>
        <taxon>Rhabditomorpha</taxon>
        <taxon>Strongyloidea</taxon>
        <taxon>Ancylostomatidae</taxon>
        <taxon>Bunostominae</taxon>
        <taxon>Necator</taxon>
    </lineage>
</organism>
<dbReference type="PANTHER" id="PTHR42776">
    <property type="entry name" value="SERINE PEPTIDASE S9 FAMILY MEMBER"/>
    <property type="match status" value="1"/>
</dbReference>
<comment type="caution">
    <text evidence="3">The sequence shown here is derived from an EMBL/GenBank/DDBJ whole genome shotgun (WGS) entry which is preliminary data.</text>
</comment>
<gene>
    <name evidence="3" type="primary">Necator_chrIII.g12418</name>
    <name evidence="3" type="ORF">RB195_011652</name>
</gene>
<reference evidence="3 4" key="1">
    <citation type="submission" date="2023-08" db="EMBL/GenBank/DDBJ databases">
        <title>A Necator americanus chromosomal reference genome.</title>
        <authorList>
            <person name="Ilik V."/>
            <person name="Petrzelkova K.J."/>
            <person name="Pardy F."/>
            <person name="Fuh T."/>
            <person name="Niatou-Singa F.S."/>
            <person name="Gouil Q."/>
            <person name="Baker L."/>
            <person name="Ritchie M.E."/>
            <person name="Jex A.R."/>
            <person name="Gazzola D."/>
            <person name="Li H."/>
            <person name="Toshio Fujiwara R."/>
            <person name="Zhan B."/>
            <person name="Aroian R.V."/>
            <person name="Pafco B."/>
            <person name="Schwarz E.M."/>
        </authorList>
    </citation>
    <scope>NUCLEOTIDE SEQUENCE [LARGE SCALE GENOMIC DNA]</scope>
    <source>
        <strain evidence="3 4">Aroian</strain>
        <tissue evidence="3">Whole animal</tissue>
    </source>
</reference>
<proteinExistence type="predicted"/>
<keyword evidence="1" id="KW-0378">Hydrolase</keyword>
<dbReference type="InterPro" id="IPR029058">
    <property type="entry name" value="AB_hydrolase_fold"/>
</dbReference>
<dbReference type="SUPFAM" id="SSF53474">
    <property type="entry name" value="alpha/beta-Hydrolases"/>
    <property type="match status" value="1"/>
</dbReference>
<dbReference type="EMBL" id="JAVFWL010000003">
    <property type="protein sequence ID" value="KAK6745071.1"/>
    <property type="molecule type" value="Genomic_DNA"/>
</dbReference>
<accession>A0ABR1D3F3</accession>
<dbReference type="PANTHER" id="PTHR42776:SF27">
    <property type="entry name" value="DIPEPTIDYL PEPTIDASE FAMILY MEMBER 6"/>
    <property type="match status" value="1"/>
</dbReference>
<evidence type="ECO:0000259" key="2">
    <source>
        <dbReference type="Pfam" id="PF00326"/>
    </source>
</evidence>
<dbReference type="Gene3D" id="3.40.50.1820">
    <property type="entry name" value="alpha/beta hydrolase"/>
    <property type="match status" value="1"/>
</dbReference>
<evidence type="ECO:0000313" key="3">
    <source>
        <dbReference type="EMBL" id="KAK6745071.1"/>
    </source>
</evidence>
<keyword evidence="4" id="KW-1185">Reference proteome</keyword>